<feature type="region of interest" description="Disordered" evidence="1">
    <location>
        <begin position="1"/>
        <end position="69"/>
    </location>
</feature>
<proteinExistence type="predicted"/>
<evidence type="ECO:0000313" key="3">
    <source>
        <dbReference type="Proteomes" id="UP001500879"/>
    </source>
</evidence>
<organism evidence="2 3">
    <name type="scientific">Streptomyces luteireticuli</name>
    <dbReference type="NCBI Taxonomy" id="173858"/>
    <lineage>
        <taxon>Bacteria</taxon>
        <taxon>Bacillati</taxon>
        <taxon>Actinomycetota</taxon>
        <taxon>Actinomycetes</taxon>
        <taxon>Kitasatosporales</taxon>
        <taxon>Streptomycetaceae</taxon>
        <taxon>Streptomyces</taxon>
    </lineage>
</organism>
<evidence type="ECO:0008006" key="4">
    <source>
        <dbReference type="Google" id="ProtNLM"/>
    </source>
</evidence>
<comment type="caution">
    <text evidence="2">The sequence shown here is derived from an EMBL/GenBank/DDBJ whole genome shotgun (WGS) entry which is preliminary data.</text>
</comment>
<evidence type="ECO:0000256" key="1">
    <source>
        <dbReference type="SAM" id="MobiDB-lite"/>
    </source>
</evidence>
<reference evidence="2 3" key="1">
    <citation type="journal article" date="2019" name="Int. J. Syst. Evol. Microbiol.">
        <title>The Global Catalogue of Microorganisms (GCM) 10K type strain sequencing project: providing services to taxonomists for standard genome sequencing and annotation.</title>
        <authorList>
            <consortium name="The Broad Institute Genomics Platform"/>
            <consortium name="The Broad Institute Genome Sequencing Center for Infectious Disease"/>
            <person name="Wu L."/>
            <person name="Ma J."/>
        </authorList>
    </citation>
    <scope>NUCLEOTIDE SEQUENCE [LARGE SCALE GENOMIC DNA]</scope>
    <source>
        <strain evidence="2 3">JCM 4788</strain>
    </source>
</reference>
<accession>A0ABN0YDC6</accession>
<dbReference type="EMBL" id="BAAABX010000009">
    <property type="protein sequence ID" value="GAA0391785.1"/>
    <property type="molecule type" value="Genomic_DNA"/>
</dbReference>
<gene>
    <name evidence="2" type="ORF">GCM10010357_10650</name>
</gene>
<name>A0ABN0YDC6_9ACTN</name>
<protein>
    <recommendedName>
        <fullName evidence="4">Transposase</fullName>
    </recommendedName>
</protein>
<evidence type="ECO:0000313" key="2">
    <source>
        <dbReference type="EMBL" id="GAA0391785.1"/>
    </source>
</evidence>
<dbReference type="Proteomes" id="UP001500879">
    <property type="component" value="Unassembled WGS sequence"/>
</dbReference>
<sequence>MVPRRPPSWRPGDEDASYGQDTATPHAPKSPALPTDLLVTNTRKPNPPVDNSVPEGNGGLHFNGGAPTP</sequence>
<keyword evidence="3" id="KW-1185">Reference proteome</keyword>